<reference evidence="3 4" key="1">
    <citation type="submission" date="2023-10" db="EMBL/GenBank/DDBJ databases">
        <title>Development of a sustainable strategy for remediation of hydrocarbon-contaminated territories based on the waste exchange concept.</title>
        <authorList>
            <person name="Krivoruchko A."/>
        </authorList>
    </citation>
    <scope>NUCLEOTIDE SEQUENCE [LARGE SCALE GENOMIC DNA]</scope>
    <source>
        <strain evidence="3 4">IEGM 1236</strain>
    </source>
</reference>
<organism evidence="3 4">
    <name type="scientific">Williamsia marianensis</name>
    <dbReference type="NCBI Taxonomy" id="85044"/>
    <lineage>
        <taxon>Bacteria</taxon>
        <taxon>Bacillati</taxon>
        <taxon>Actinomycetota</taxon>
        <taxon>Actinomycetes</taxon>
        <taxon>Mycobacteriales</taxon>
        <taxon>Nocardiaceae</taxon>
        <taxon>Williamsia</taxon>
    </lineage>
</organism>
<dbReference type="EMBL" id="JAWLUM010000001">
    <property type="protein sequence ID" value="MDV7133907.1"/>
    <property type="molecule type" value="Genomic_DNA"/>
</dbReference>
<dbReference type="PANTHER" id="PTHR43205">
    <property type="entry name" value="PROSTAGLANDIN REDUCTASE"/>
    <property type="match status" value="1"/>
</dbReference>
<gene>
    <name evidence="3" type="ORF">R4198_09380</name>
</gene>
<dbReference type="Proteomes" id="UP001185792">
    <property type="component" value="Unassembled WGS sequence"/>
</dbReference>
<dbReference type="Pfam" id="PF16884">
    <property type="entry name" value="ADH_N_2"/>
    <property type="match status" value="1"/>
</dbReference>
<dbReference type="Gene3D" id="3.40.50.720">
    <property type="entry name" value="NAD(P)-binding Rossmann-like Domain"/>
    <property type="match status" value="1"/>
</dbReference>
<dbReference type="InterPro" id="IPR036291">
    <property type="entry name" value="NAD(P)-bd_dom_sf"/>
</dbReference>
<dbReference type="Gene3D" id="3.90.180.10">
    <property type="entry name" value="Medium-chain alcohol dehydrogenases, catalytic domain"/>
    <property type="match status" value="1"/>
</dbReference>
<accession>A0ABU4ERL6</accession>
<keyword evidence="1" id="KW-0560">Oxidoreductase</keyword>
<dbReference type="InterPro" id="IPR041694">
    <property type="entry name" value="ADH_N_2"/>
</dbReference>
<dbReference type="InterPro" id="IPR013149">
    <property type="entry name" value="ADH-like_C"/>
</dbReference>
<dbReference type="Pfam" id="PF00107">
    <property type="entry name" value="ADH_zinc_N"/>
    <property type="match status" value="1"/>
</dbReference>
<comment type="caution">
    <text evidence="3">The sequence shown here is derived from an EMBL/GenBank/DDBJ whole genome shotgun (WGS) entry which is preliminary data.</text>
</comment>
<dbReference type="RefSeq" id="WP_317712853.1">
    <property type="nucleotide sequence ID" value="NZ_JAWLUM010000001.1"/>
</dbReference>
<dbReference type="PANTHER" id="PTHR43205:SF7">
    <property type="entry name" value="PROSTAGLANDIN REDUCTASE 1"/>
    <property type="match status" value="1"/>
</dbReference>
<dbReference type="SMART" id="SM00829">
    <property type="entry name" value="PKS_ER"/>
    <property type="match status" value="1"/>
</dbReference>
<dbReference type="CDD" id="cd05288">
    <property type="entry name" value="PGDH"/>
    <property type="match status" value="1"/>
</dbReference>
<feature type="domain" description="Enoyl reductase (ER)" evidence="2">
    <location>
        <begin position="21"/>
        <end position="341"/>
    </location>
</feature>
<sequence length="345" mass="36106">MPSHNRLLCLGSRPDGPLQTGDLVITDAPLPDLATGEVLVRNTWLSIDPSIRIRLGSTTPNGYLPPFEPGEPLVGLAIGVVERSENSDFAPGDIVSHMYGYRDYAVIGTDGSTIGGYGGLTSLDPEDLPLQWFLGPLGSSGLTAYAGLIAVADLQPGDTVWVSAAAGAVGSIAAQLAKQRGAVVIGSAGSAEKVDYLERTLGLDAAFDYHAGPITELLERAAPGGIDVYFDSVGSDHLAAALDNMRPGGRVAMCGALADYDNTTPSPGPSNLFQLVSKGVRIEGYRAGSFNHLAADMRSEIAGYLRDGRMKYSELVFHGLDEAPSALTAMLRGDNTGKTLCRLGE</sequence>
<dbReference type="InterPro" id="IPR045010">
    <property type="entry name" value="MDR_fam"/>
</dbReference>
<dbReference type="SUPFAM" id="SSF50129">
    <property type="entry name" value="GroES-like"/>
    <property type="match status" value="1"/>
</dbReference>
<dbReference type="InterPro" id="IPR011032">
    <property type="entry name" value="GroES-like_sf"/>
</dbReference>
<evidence type="ECO:0000313" key="3">
    <source>
        <dbReference type="EMBL" id="MDV7133907.1"/>
    </source>
</evidence>
<dbReference type="InterPro" id="IPR020843">
    <property type="entry name" value="ER"/>
</dbReference>
<evidence type="ECO:0000259" key="2">
    <source>
        <dbReference type="SMART" id="SM00829"/>
    </source>
</evidence>
<evidence type="ECO:0000256" key="1">
    <source>
        <dbReference type="ARBA" id="ARBA00023002"/>
    </source>
</evidence>
<protein>
    <submittedName>
        <fullName evidence="3">NADP-dependent oxidoreductase</fullName>
    </submittedName>
</protein>
<evidence type="ECO:0000313" key="4">
    <source>
        <dbReference type="Proteomes" id="UP001185792"/>
    </source>
</evidence>
<proteinExistence type="predicted"/>
<keyword evidence="4" id="KW-1185">Reference proteome</keyword>
<dbReference type="SUPFAM" id="SSF51735">
    <property type="entry name" value="NAD(P)-binding Rossmann-fold domains"/>
    <property type="match status" value="1"/>
</dbReference>
<name>A0ABU4ERL6_WILMA</name>